<protein>
    <submittedName>
        <fullName evidence="2">Protein kinase domain-containing protein</fullName>
    </submittedName>
</protein>
<evidence type="ECO:0000313" key="2">
    <source>
        <dbReference type="WBParaSite" id="ES5_v2.g27096.t1"/>
    </source>
</evidence>
<dbReference type="WBParaSite" id="ES5_v2.g27096.t1">
    <property type="protein sequence ID" value="ES5_v2.g27096.t1"/>
    <property type="gene ID" value="ES5_v2.g27096"/>
</dbReference>
<evidence type="ECO:0000313" key="1">
    <source>
        <dbReference type="Proteomes" id="UP000887579"/>
    </source>
</evidence>
<proteinExistence type="predicted"/>
<organism evidence="1 2">
    <name type="scientific">Panagrolaimus sp. ES5</name>
    <dbReference type="NCBI Taxonomy" id="591445"/>
    <lineage>
        <taxon>Eukaryota</taxon>
        <taxon>Metazoa</taxon>
        <taxon>Ecdysozoa</taxon>
        <taxon>Nematoda</taxon>
        <taxon>Chromadorea</taxon>
        <taxon>Rhabditida</taxon>
        <taxon>Tylenchina</taxon>
        <taxon>Panagrolaimomorpha</taxon>
        <taxon>Panagrolaimoidea</taxon>
        <taxon>Panagrolaimidae</taxon>
        <taxon>Panagrolaimus</taxon>
    </lineage>
</organism>
<reference evidence="2" key="1">
    <citation type="submission" date="2022-11" db="UniProtKB">
        <authorList>
            <consortium name="WormBaseParasite"/>
        </authorList>
    </citation>
    <scope>IDENTIFICATION</scope>
</reference>
<sequence length="150" mass="17256">MALETCMGTMSLPYLSDRTQFNFEPFLEVLMGVPYDVYKNDIWSLGVLCFVAMTSSMPFREIANTNSAIVDQQRRRSYRWPKYVAEDCQVSIDAMLTFQQEKRPSAKQTRALPFFSRSVSTATTTTTSEVIKESVVVYEDVEMEPIKMEE</sequence>
<dbReference type="Proteomes" id="UP000887579">
    <property type="component" value="Unplaced"/>
</dbReference>
<name>A0AC34GC79_9BILA</name>
<accession>A0AC34GC79</accession>